<name>A0A9Q0RYV5_9DIPT</name>
<gene>
    <name evidence="1" type="primary">Smtn</name>
    <name evidence="1" type="ORF">Bhyg_10048</name>
</gene>
<dbReference type="PANTHER" id="PTHR23167">
    <property type="entry name" value="CALPONIN HOMOLOGY DOMAIN-CONTAINING PROTEIN DDB_G0272472-RELATED"/>
    <property type="match status" value="1"/>
</dbReference>
<dbReference type="AlphaFoldDB" id="A0A9Q0RYV5"/>
<dbReference type="OrthoDB" id="7786594at2759"/>
<dbReference type="InterPro" id="IPR050540">
    <property type="entry name" value="F-actin_Monoox_Mical"/>
</dbReference>
<dbReference type="SUPFAM" id="SSF47576">
    <property type="entry name" value="Calponin-homology domain, CH-domain"/>
    <property type="match status" value="1"/>
</dbReference>
<accession>A0A9Q0RYV5</accession>
<keyword evidence="2" id="KW-1185">Reference proteome</keyword>
<sequence>MDEKAGIAPLLDVEDMVIMKKPDWKCVFTYVQSIHRRFRNVE</sequence>
<dbReference type="EMBL" id="WJQU01000003">
    <property type="protein sequence ID" value="KAJ6637318.1"/>
    <property type="molecule type" value="Genomic_DNA"/>
</dbReference>
<evidence type="ECO:0000313" key="2">
    <source>
        <dbReference type="Proteomes" id="UP001151699"/>
    </source>
</evidence>
<protein>
    <submittedName>
        <fullName evidence="1">Smoothelin</fullName>
    </submittedName>
</protein>
<reference evidence="1" key="1">
    <citation type="submission" date="2022-07" db="EMBL/GenBank/DDBJ databases">
        <authorList>
            <person name="Trinca V."/>
            <person name="Uliana J.V.C."/>
            <person name="Torres T.T."/>
            <person name="Ward R.J."/>
            <person name="Monesi N."/>
        </authorList>
    </citation>
    <scope>NUCLEOTIDE SEQUENCE</scope>
    <source>
        <strain evidence="1">HSMRA1968</strain>
        <tissue evidence="1">Whole embryos</tissue>
    </source>
</reference>
<evidence type="ECO:0000313" key="1">
    <source>
        <dbReference type="EMBL" id="KAJ6637318.1"/>
    </source>
</evidence>
<organism evidence="1 2">
    <name type="scientific">Pseudolycoriella hygida</name>
    <dbReference type="NCBI Taxonomy" id="35572"/>
    <lineage>
        <taxon>Eukaryota</taxon>
        <taxon>Metazoa</taxon>
        <taxon>Ecdysozoa</taxon>
        <taxon>Arthropoda</taxon>
        <taxon>Hexapoda</taxon>
        <taxon>Insecta</taxon>
        <taxon>Pterygota</taxon>
        <taxon>Neoptera</taxon>
        <taxon>Endopterygota</taxon>
        <taxon>Diptera</taxon>
        <taxon>Nematocera</taxon>
        <taxon>Sciaroidea</taxon>
        <taxon>Sciaridae</taxon>
        <taxon>Pseudolycoriella</taxon>
    </lineage>
</organism>
<dbReference type="Gene3D" id="1.10.418.10">
    <property type="entry name" value="Calponin-like domain"/>
    <property type="match status" value="1"/>
</dbReference>
<dbReference type="InterPro" id="IPR036872">
    <property type="entry name" value="CH_dom_sf"/>
</dbReference>
<dbReference type="PANTHER" id="PTHR23167:SF88">
    <property type="entry name" value="CALPONIN-HOMOLOGY (CH) DOMAIN-CONTAINING PROTEIN"/>
    <property type="match status" value="1"/>
</dbReference>
<proteinExistence type="predicted"/>
<comment type="caution">
    <text evidence="1">The sequence shown here is derived from an EMBL/GenBank/DDBJ whole genome shotgun (WGS) entry which is preliminary data.</text>
</comment>
<dbReference type="Proteomes" id="UP001151699">
    <property type="component" value="Chromosome X"/>
</dbReference>